<keyword evidence="1" id="KW-0472">Membrane</keyword>
<accession>A0A0D9WUT0</accession>
<dbReference type="AlphaFoldDB" id="A0A0D9WUT0"/>
<keyword evidence="3" id="KW-1185">Reference proteome</keyword>
<reference evidence="3" key="2">
    <citation type="submission" date="2013-12" db="EMBL/GenBank/DDBJ databases">
        <authorList>
            <person name="Yu Y."/>
            <person name="Lee S."/>
            <person name="de Baynast K."/>
            <person name="Wissotski M."/>
            <person name="Liu L."/>
            <person name="Talag J."/>
            <person name="Goicoechea J."/>
            <person name="Angelova A."/>
            <person name="Jetty R."/>
            <person name="Kudrna D."/>
            <person name="Golser W."/>
            <person name="Rivera L."/>
            <person name="Zhang J."/>
            <person name="Wing R."/>
        </authorList>
    </citation>
    <scope>NUCLEOTIDE SEQUENCE</scope>
</reference>
<reference evidence="2" key="3">
    <citation type="submission" date="2015-04" db="UniProtKB">
        <authorList>
            <consortium name="EnsemblPlants"/>
        </authorList>
    </citation>
    <scope>IDENTIFICATION</scope>
</reference>
<organism evidence="2 3">
    <name type="scientific">Leersia perrieri</name>
    <dbReference type="NCBI Taxonomy" id="77586"/>
    <lineage>
        <taxon>Eukaryota</taxon>
        <taxon>Viridiplantae</taxon>
        <taxon>Streptophyta</taxon>
        <taxon>Embryophyta</taxon>
        <taxon>Tracheophyta</taxon>
        <taxon>Spermatophyta</taxon>
        <taxon>Magnoliopsida</taxon>
        <taxon>Liliopsida</taxon>
        <taxon>Poales</taxon>
        <taxon>Poaceae</taxon>
        <taxon>BOP clade</taxon>
        <taxon>Oryzoideae</taxon>
        <taxon>Oryzeae</taxon>
        <taxon>Oryzinae</taxon>
        <taxon>Leersia</taxon>
    </lineage>
</organism>
<evidence type="ECO:0000313" key="2">
    <source>
        <dbReference type="EnsemblPlants" id="LPERR07G00800.1"/>
    </source>
</evidence>
<dbReference type="EnsemblPlants" id="LPERR07G00800.1">
    <property type="protein sequence ID" value="LPERR07G00800.1"/>
    <property type="gene ID" value="LPERR07G00800"/>
</dbReference>
<name>A0A0D9WUT0_9ORYZ</name>
<keyword evidence="1" id="KW-1133">Transmembrane helix</keyword>
<keyword evidence="1" id="KW-0812">Transmembrane</keyword>
<feature type="transmembrane region" description="Helical" evidence="1">
    <location>
        <begin position="21"/>
        <end position="40"/>
    </location>
</feature>
<evidence type="ECO:0000313" key="3">
    <source>
        <dbReference type="Proteomes" id="UP000032180"/>
    </source>
</evidence>
<proteinExistence type="predicted"/>
<dbReference type="HOGENOM" id="CLU_2964171_0_0_1"/>
<dbReference type="Proteomes" id="UP000032180">
    <property type="component" value="Chromosome 7"/>
</dbReference>
<reference evidence="2 3" key="1">
    <citation type="submission" date="2012-08" db="EMBL/GenBank/DDBJ databases">
        <title>Oryza genome evolution.</title>
        <authorList>
            <person name="Wing R.A."/>
        </authorList>
    </citation>
    <scope>NUCLEOTIDE SEQUENCE</scope>
</reference>
<dbReference type="Gramene" id="LPERR07G00800.1">
    <property type="protein sequence ID" value="LPERR07G00800.1"/>
    <property type="gene ID" value="LPERR07G00800"/>
</dbReference>
<protein>
    <submittedName>
        <fullName evidence="2">Uncharacterized protein</fullName>
    </submittedName>
</protein>
<evidence type="ECO:0000256" key="1">
    <source>
        <dbReference type="SAM" id="Phobius"/>
    </source>
</evidence>
<sequence>MQQAKHSLSILARQQILVQNVVRSWVVAAAVISGYCWGYNRVADRRIADSKAPTEHEAK</sequence>